<organism evidence="1 2">
    <name type="scientific">Dreissena polymorpha</name>
    <name type="common">Zebra mussel</name>
    <name type="synonym">Mytilus polymorpha</name>
    <dbReference type="NCBI Taxonomy" id="45954"/>
    <lineage>
        <taxon>Eukaryota</taxon>
        <taxon>Metazoa</taxon>
        <taxon>Spiralia</taxon>
        <taxon>Lophotrochozoa</taxon>
        <taxon>Mollusca</taxon>
        <taxon>Bivalvia</taxon>
        <taxon>Autobranchia</taxon>
        <taxon>Heteroconchia</taxon>
        <taxon>Euheterodonta</taxon>
        <taxon>Imparidentia</taxon>
        <taxon>Neoheterodontei</taxon>
        <taxon>Myida</taxon>
        <taxon>Dreissenoidea</taxon>
        <taxon>Dreissenidae</taxon>
        <taxon>Dreissena</taxon>
    </lineage>
</organism>
<comment type="caution">
    <text evidence="1">The sequence shown here is derived from an EMBL/GenBank/DDBJ whole genome shotgun (WGS) entry which is preliminary data.</text>
</comment>
<accession>A0A9D4LM09</accession>
<reference evidence="1" key="1">
    <citation type="journal article" date="2019" name="bioRxiv">
        <title>The Genome of the Zebra Mussel, Dreissena polymorpha: A Resource for Invasive Species Research.</title>
        <authorList>
            <person name="McCartney M.A."/>
            <person name="Auch B."/>
            <person name="Kono T."/>
            <person name="Mallez S."/>
            <person name="Zhang Y."/>
            <person name="Obille A."/>
            <person name="Becker A."/>
            <person name="Abrahante J.E."/>
            <person name="Garbe J."/>
            <person name="Badalamenti J.P."/>
            <person name="Herman A."/>
            <person name="Mangelson H."/>
            <person name="Liachko I."/>
            <person name="Sullivan S."/>
            <person name="Sone E.D."/>
            <person name="Koren S."/>
            <person name="Silverstein K.A.T."/>
            <person name="Beckman K.B."/>
            <person name="Gohl D.M."/>
        </authorList>
    </citation>
    <scope>NUCLEOTIDE SEQUENCE</scope>
    <source>
        <strain evidence="1">Duluth1</strain>
        <tissue evidence="1">Whole animal</tissue>
    </source>
</reference>
<dbReference type="AlphaFoldDB" id="A0A9D4LM09"/>
<dbReference type="EMBL" id="JAIWYP010000002">
    <property type="protein sequence ID" value="KAH3860485.1"/>
    <property type="molecule type" value="Genomic_DNA"/>
</dbReference>
<sequence length="329" mass="37831">MAKLLKDRSAKPSRKRRRKDWDYSNTTITRKHLTMPKPRRISLVTIADIVVKHDHVYAQRSWTFPIKKVHDGDHKYSLLSWDYRNNKTQPVDRTTQTVTGEERTHALEIPDYLRDDDTEGLEEDSEVLKDTIQRQDSCSLNISSKVHITMESVIDGYEYHNPSCSNDLFDSDIKGKPLLGDFEAHTRTHGPNYSNSTTDVYIKSEPIAIHEKKLIDNHKVPYIYVEPTSLDLKDLIAINGTNVIDNPQVRSIIVKDFENHTDFSRNSTEFAIKVKHVFEEFNDHTITQATGAPNNTAESKAKQLGLYNGNRNSRIVEINEDLGYHIDVN</sequence>
<gene>
    <name evidence="1" type="ORF">DPMN_023385</name>
</gene>
<name>A0A9D4LM09_DREPO</name>
<evidence type="ECO:0000313" key="2">
    <source>
        <dbReference type="Proteomes" id="UP000828390"/>
    </source>
</evidence>
<protein>
    <submittedName>
        <fullName evidence="1">Uncharacterized protein</fullName>
    </submittedName>
</protein>
<dbReference type="Proteomes" id="UP000828390">
    <property type="component" value="Unassembled WGS sequence"/>
</dbReference>
<evidence type="ECO:0000313" key="1">
    <source>
        <dbReference type="EMBL" id="KAH3860485.1"/>
    </source>
</evidence>
<keyword evidence="2" id="KW-1185">Reference proteome</keyword>
<proteinExistence type="predicted"/>
<reference evidence="1" key="2">
    <citation type="submission" date="2020-11" db="EMBL/GenBank/DDBJ databases">
        <authorList>
            <person name="McCartney M.A."/>
            <person name="Auch B."/>
            <person name="Kono T."/>
            <person name="Mallez S."/>
            <person name="Becker A."/>
            <person name="Gohl D.M."/>
            <person name="Silverstein K.A.T."/>
            <person name="Koren S."/>
            <person name="Bechman K.B."/>
            <person name="Herman A."/>
            <person name="Abrahante J.E."/>
            <person name="Garbe J."/>
        </authorList>
    </citation>
    <scope>NUCLEOTIDE SEQUENCE</scope>
    <source>
        <strain evidence="1">Duluth1</strain>
        <tissue evidence="1">Whole animal</tissue>
    </source>
</reference>